<dbReference type="SUPFAM" id="SSF50447">
    <property type="entry name" value="Translation proteins"/>
    <property type="match status" value="1"/>
</dbReference>
<name>A0A7Y0Q220_9FIRM</name>
<comment type="catalytic activity">
    <reaction evidence="10">
        <text>GTP + H2O = GDP + phosphate + H(+)</text>
        <dbReference type="Rhea" id="RHEA:19669"/>
        <dbReference type="ChEBI" id="CHEBI:15377"/>
        <dbReference type="ChEBI" id="CHEBI:15378"/>
        <dbReference type="ChEBI" id="CHEBI:37565"/>
        <dbReference type="ChEBI" id="CHEBI:43474"/>
        <dbReference type="ChEBI" id="CHEBI:58189"/>
        <dbReference type="EC" id="3.6.5.3"/>
    </reaction>
</comment>
<evidence type="ECO:0000256" key="5">
    <source>
        <dbReference type="ARBA" id="ARBA00022801"/>
    </source>
</evidence>
<dbReference type="GO" id="GO:0003746">
    <property type="term" value="F:translation elongation factor activity"/>
    <property type="evidence" value="ECO:0007669"/>
    <property type="project" value="UniProtKB-UniRule"/>
</dbReference>
<dbReference type="FunFam" id="3.40.50.300:FF:000003">
    <property type="entry name" value="Elongation factor Tu"/>
    <property type="match status" value="1"/>
</dbReference>
<dbReference type="PROSITE" id="PS51722">
    <property type="entry name" value="G_TR_2"/>
    <property type="match status" value="1"/>
</dbReference>
<dbReference type="GO" id="GO:0003924">
    <property type="term" value="F:GTPase activity"/>
    <property type="evidence" value="ECO:0007669"/>
    <property type="project" value="UniProtKB-UniRule"/>
</dbReference>
<dbReference type="CDD" id="cd03697">
    <property type="entry name" value="EFTU_II"/>
    <property type="match status" value="1"/>
</dbReference>
<sequence length="400" mass="43734">MAKKKYERTKPHINVGTIGHVDHGKTTLTAAITRVLATQGKAEFTAYDQIDKAPEERERGITIATAHVEYETEKRHYAHVDCPGHADYVKNMITGAAQMDGAILVVSAADGPMPQTREHILLARQVGVPNIVVFLNKADMVDDAELMELVEIEVRDLLSSYEFPGDEIPIVAGSALKALECGCGKRDCEWCGKIWELMDAVDEYVPTPERDTDKPFLMPVEDTHSITGRGTVVTGRVERGQIKVGEEIEIVGLVDAAKKSVVTGVEMFRKTLDVAVAGDNIGCLLRGVDKEEVERGQVLAKPGSIKPHTKYSAEVYVLTKEEGGRHTPFFNGYRPQFYFRTTDVTGVVNLPEGVEMVMPGDNVTMDVELIAPIAMEEGLRFAIREGGRTVGAGVVTAIKA</sequence>
<comment type="similarity">
    <text evidence="1 10">Belongs to the TRAFAC class translation factor GTPase superfamily. Classic translation factor GTPase family. EF-Tu/EF-1A subfamily.</text>
</comment>
<dbReference type="EC" id="3.6.5.3" evidence="10"/>
<dbReference type="InterPro" id="IPR031157">
    <property type="entry name" value="G_TR_CS"/>
</dbReference>
<dbReference type="SUPFAM" id="SSF52540">
    <property type="entry name" value="P-loop containing nucleoside triphosphate hydrolases"/>
    <property type="match status" value="1"/>
</dbReference>
<dbReference type="Proteomes" id="UP000533476">
    <property type="component" value="Unassembled WGS sequence"/>
</dbReference>
<dbReference type="InterPro" id="IPR000795">
    <property type="entry name" value="T_Tr_GTP-bd_dom"/>
</dbReference>
<dbReference type="InterPro" id="IPR033720">
    <property type="entry name" value="EFTU_2"/>
</dbReference>
<feature type="binding site" evidence="10">
    <location>
        <position position="26"/>
    </location>
    <ligand>
        <name>Mg(2+)</name>
        <dbReference type="ChEBI" id="CHEBI:18420"/>
    </ligand>
</feature>
<comment type="function">
    <text evidence="10">GTP hydrolase that promotes the GTP-dependent binding of aminoacyl-tRNA to the A-site of ribosomes during protein biosynthesis.</text>
</comment>
<feature type="binding site" evidence="10">
    <location>
        <begin position="19"/>
        <end position="26"/>
    </location>
    <ligand>
        <name>GTP</name>
        <dbReference type="ChEBI" id="CHEBI:37565"/>
    </ligand>
</feature>
<dbReference type="PRINTS" id="PR00315">
    <property type="entry name" value="ELONGATNFCT"/>
</dbReference>
<dbReference type="Pfam" id="PF00009">
    <property type="entry name" value="GTP_EFTU"/>
    <property type="match status" value="1"/>
</dbReference>
<dbReference type="InterPro" id="IPR004160">
    <property type="entry name" value="Transl_elong_EFTu/EF1A_C"/>
</dbReference>
<comment type="subcellular location">
    <subcellularLocation>
        <location evidence="10">Cytoplasm</location>
    </subcellularLocation>
</comment>
<evidence type="ECO:0000313" key="12">
    <source>
        <dbReference type="EMBL" id="NMP22022.1"/>
    </source>
</evidence>
<dbReference type="GO" id="GO:0005525">
    <property type="term" value="F:GTP binding"/>
    <property type="evidence" value="ECO:0007669"/>
    <property type="project" value="UniProtKB-UniRule"/>
</dbReference>
<dbReference type="NCBIfam" id="NF009373">
    <property type="entry name" value="PRK12736.1"/>
    <property type="match status" value="1"/>
</dbReference>
<dbReference type="HAMAP" id="MF_00118_B">
    <property type="entry name" value="EF_Tu_B"/>
    <property type="match status" value="1"/>
</dbReference>
<evidence type="ECO:0000256" key="2">
    <source>
        <dbReference type="ARBA" id="ARBA00022490"/>
    </source>
</evidence>
<dbReference type="InterPro" id="IPR005225">
    <property type="entry name" value="Small_GTP-bd"/>
</dbReference>
<dbReference type="Gene3D" id="3.40.50.300">
    <property type="entry name" value="P-loop containing nucleotide triphosphate hydrolases"/>
    <property type="match status" value="1"/>
</dbReference>
<dbReference type="InterPro" id="IPR009001">
    <property type="entry name" value="Transl_elong_EF1A/Init_IF2_C"/>
</dbReference>
<evidence type="ECO:0000256" key="10">
    <source>
        <dbReference type="HAMAP-Rule" id="MF_00118"/>
    </source>
</evidence>
<keyword evidence="3 10" id="KW-0547">Nucleotide-binding</keyword>
<proteinExistence type="inferred from homology"/>
<dbReference type="RefSeq" id="WP_169097944.1">
    <property type="nucleotide sequence ID" value="NZ_JABBVZ010000015.1"/>
</dbReference>
<dbReference type="InterPro" id="IPR004161">
    <property type="entry name" value="EFTu-like_2"/>
</dbReference>
<keyword evidence="5 10" id="KW-0378">Hydrolase</keyword>
<dbReference type="InterPro" id="IPR009000">
    <property type="entry name" value="Transl_B-barrel_sf"/>
</dbReference>
<evidence type="ECO:0000256" key="7">
    <source>
        <dbReference type="ARBA" id="ARBA00022917"/>
    </source>
</evidence>
<evidence type="ECO:0000256" key="1">
    <source>
        <dbReference type="ARBA" id="ARBA00007249"/>
    </source>
</evidence>
<dbReference type="Pfam" id="PF03144">
    <property type="entry name" value="GTP_EFTU_D2"/>
    <property type="match status" value="1"/>
</dbReference>
<evidence type="ECO:0000313" key="13">
    <source>
        <dbReference type="Proteomes" id="UP000533476"/>
    </source>
</evidence>
<dbReference type="GO" id="GO:0000287">
    <property type="term" value="F:magnesium ion binding"/>
    <property type="evidence" value="ECO:0007669"/>
    <property type="project" value="UniProtKB-UniRule"/>
</dbReference>
<dbReference type="SUPFAM" id="SSF50465">
    <property type="entry name" value="EF-Tu/eEF-1alpha/eIF2-gamma C-terminal domain"/>
    <property type="match status" value="1"/>
</dbReference>
<evidence type="ECO:0000256" key="3">
    <source>
        <dbReference type="ARBA" id="ARBA00022741"/>
    </source>
</evidence>
<evidence type="ECO:0000256" key="6">
    <source>
        <dbReference type="ARBA" id="ARBA00022842"/>
    </source>
</evidence>
<dbReference type="CDD" id="cd03707">
    <property type="entry name" value="EFTU_III"/>
    <property type="match status" value="1"/>
</dbReference>
<feature type="binding site" evidence="10">
    <location>
        <begin position="81"/>
        <end position="85"/>
    </location>
    <ligand>
        <name>GTP</name>
        <dbReference type="ChEBI" id="CHEBI:37565"/>
    </ligand>
</feature>
<dbReference type="InterPro" id="IPR004541">
    <property type="entry name" value="Transl_elong_EFTu/EF1A_bac/org"/>
</dbReference>
<dbReference type="PROSITE" id="PS00301">
    <property type="entry name" value="G_TR_1"/>
    <property type="match status" value="1"/>
</dbReference>
<dbReference type="NCBIfam" id="NF009372">
    <property type="entry name" value="PRK12735.1"/>
    <property type="match status" value="1"/>
</dbReference>
<comment type="subunit">
    <text evidence="10">Monomer.</text>
</comment>
<keyword evidence="2 10" id="KW-0963">Cytoplasm</keyword>
<dbReference type="NCBIfam" id="TIGR00485">
    <property type="entry name" value="EF-Tu"/>
    <property type="match status" value="1"/>
</dbReference>
<keyword evidence="4 10" id="KW-0251">Elongation factor</keyword>
<feature type="domain" description="Tr-type G" evidence="11">
    <location>
        <begin position="10"/>
        <end position="209"/>
    </location>
</feature>
<dbReference type="PANTHER" id="PTHR43721">
    <property type="entry name" value="ELONGATION FACTOR TU-RELATED"/>
    <property type="match status" value="1"/>
</dbReference>
<evidence type="ECO:0000256" key="4">
    <source>
        <dbReference type="ARBA" id="ARBA00022768"/>
    </source>
</evidence>
<evidence type="ECO:0000259" key="11">
    <source>
        <dbReference type="PROSITE" id="PS51722"/>
    </source>
</evidence>
<organism evidence="12 13">
    <name type="scientific">Sulfobacillus harzensis</name>
    <dbReference type="NCBI Taxonomy" id="2729629"/>
    <lineage>
        <taxon>Bacteria</taxon>
        <taxon>Bacillati</taxon>
        <taxon>Bacillota</taxon>
        <taxon>Clostridia</taxon>
        <taxon>Eubacteriales</taxon>
        <taxon>Clostridiales Family XVII. Incertae Sedis</taxon>
        <taxon>Sulfobacillus</taxon>
    </lineage>
</organism>
<dbReference type="InterPro" id="IPR041709">
    <property type="entry name" value="EF-Tu_GTP-bd"/>
</dbReference>
<accession>A0A7Y0Q220</accession>
<dbReference type="FunFam" id="2.40.30.10:FF:000001">
    <property type="entry name" value="Elongation factor Tu"/>
    <property type="match status" value="1"/>
</dbReference>
<dbReference type="NCBIfam" id="NF000766">
    <property type="entry name" value="PRK00049.1"/>
    <property type="match status" value="1"/>
</dbReference>
<keyword evidence="13" id="KW-1185">Reference proteome</keyword>
<dbReference type="InterPro" id="IPR050055">
    <property type="entry name" value="EF-Tu_GTPase"/>
</dbReference>
<dbReference type="CDD" id="cd01884">
    <property type="entry name" value="EF_Tu"/>
    <property type="match status" value="1"/>
</dbReference>
<feature type="binding site" evidence="10">
    <location>
        <begin position="136"/>
        <end position="139"/>
    </location>
    <ligand>
        <name>GTP</name>
        <dbReference type="ChEBI" id="CHEBI:37565"/>
    </ligand>
</feature>
<dbReference type="Gene3D" id="2.40.30.10">
    <property type="entry name" value="Translation factors"/>
    <property type="match status" value="2"/>
</dbReference>
<dbReference type="EMBL" id="JABBVZ010000015">
    <property type="protein sequence ID" value="NMP22022.1"/>
    <property type="molecule type" value="Genomic_DNA"/>
</dbReference>
<dbReference type="NCBIfam" id="TIGR00231">
    <property type="entry name" value="small_GTP"/>
    <property type="match status" value="1"/>
</dbReference>
<reference evidence="12 13" key="1">
    <citation type="submission" date="2020-04" db="EMBL/GenBank/DDBJ databases">
        <authorList>
            <person name="Zhang R."/>
            <person name="Schippers A."/>
        </authorList>
    </citation>
    <scope>NUCLEOTIDE SEQUENCE [LARGE SCALE GENOMIC DNA]</scope>
    <source>
        <strain evidence="12 13">DSM 109850</strain>
    </source>
</reference>
<dbReference type="AlphaFoldDB" id="A0A7Y0Q220"/>
<evidence type="ECO:0000256" key="8">
    <source>
        <dbReference type="ARBA" id="ARBA00023134"/>
    </source>
</evidence>
<protein>
    <recommendedName>
        <fullName evidence="9 10">Elongation factor Tu</fullName>
        <shortName evidence="10">EF-Tu</shortName>
        <ecNumber evidence="10">3.6.5.3</ecNumber>
    </recommendedName>
</protein>
<dbReference type="GO" id="GO:0005829">
    <property type="term" value="C:cytosol"/>
    <property type="evidence" value="ECO:0007669"/>
    <property type="project" value="TreeGrafter"/>
</dbReference>
<keyword evidence="8 10" id="KW-0342">GTP-binding</keyword>
<gene>
    <name evidence="10 12" type="primary">tuf</name>
    <name evidence="12" type="ORF">HIJ39_06600</name>
</gene>
<keyword evidence="7 10" id="KW-0648">Protein biosynthesis</keyword>
<dbReference type="PANTHER" id="PTHR43721:SF22">
    <property type="entry name" value="ELONGATION FACTOR TU, MITOCHONDRIAL"/>
    <property type="match status" value="1"/>
</dbReference>
<dbReference type="InterPro" id="IPR027417">
    <property type="entry name" value="P-loop_NTPase"/>
</dbReference>
<comment type="caution">
    <text evidence="12">The sequence shown here is derived from an EMBL/GenBank/DDBJ whole genome shotgun (WGS) entry which is preliminary data.</text>
</comment>
<keyword evidence="10" id="KW-0479">Metal-binding</keyword>
<keyword evidence="6 10" id="KW-0460">Magnesium</keyword>
<evidence type="ECO:0000256" key="9">
    <source>
        <dbReference type="ARBA" id="ARBA00029554"/>
    </source>
</evidence>
<dbReference type="Pfam" id="PF03143">
    <property type="entry name" value="GTP_EFTU_D3"/>
    <property type="match status" value="1"/>
</dbReference>